<evidence type="ECO:0000313" key="11">
    <source>
        <dbReference type="Proteomes" id="UP000325902"/>
    </source>
</evidence>
<keyword evidence="7" id="KW-0560">Oxidoreductase</keyword>
<dbReference type="PRINTS" id="PR00385">
    <property type="entry name" value="P450"/>
</dbReference>
<evidence type="ECO:0000256" key="6">
    <source>
        <dbReference type="PIRSR" id="PIRSR602401-1"/>
    </source>
</evidence>
<keyword evidence="5 6" id="KW-0408">Iron</keyword>
<dbReference type="AlphaFoldDB" id="A0A5N5CZ83"/>
<keyword evidence="3 6" id="KW-0349">Heme</keyword>
<feature type="transmembrane region" description="Helical" evidence="9">
    <location>
        <begin position="30"/>
        <end position="52"/>
    </location>
</feature>
<dbReference type="Gene3D" id="1.10.630.10">
    <property type="entry name" value="Cytochrome P450"/>
    <property type="match status" value="1"/>
</dbReference>
<evidence type="ECO:0000256" key="8">
    <source>
        <dbReference type="SAM" id="MobiDB-lite"/>
    </source>
</evidence>
<proteinExistence type="inferred from homology"/>
<dbReference type="SUPFAM" id="SSF48264">
    <property type="entry name" value="Cytochrome P450"/>
    <property type="match status" value="1"/>
</dbReference>
<dbReference type="InterPro" id="IPR002401">
    <property type="entry name" value="Cyt_P450_E_grp-I"/>
</dbReference>
<dbReference type="InterPro" id="IPR017972">
    <property type="entry name" value="Cyt_P450_CS"/>
</dbReference>
<dbReference type="GO" id="GO:0020037">
    <property type="term" value="F:heme binding"/>
    <property type="evidence" value="ECO:0007669"/>
    <property type="project" value="InterPro"/>
</dbReference>
<evidence type="ECO:0000256" key="4">
    <source>
        <dbReference type="ARBA" id="ARBA00022723"/>
    </source>
</evidence>
<evidence type="ECO:0000256" key="2">
    <source>
        <dbReference type="ARBA" id="ARBA00010617"/>
    </source>
</evidence>
<evidence type="ECO:0000256" key="9">
    <source>
        <dbReference type="SAM" id="Phobius"/>
    </source>
</evidence>
<evidence type="ECO:0000256" key="1">
    <source>
        <dbReference type="ARBA" id="ARBA00001971"/>
    </source>
</evidence>
<name>A0A5N5CZ83_9PEZI</name>
<dbReference type="PANTHER" id="PTHR24305">
    <property type="entry name" value="CYTOCHROME P450"/>
    <property type="match status" value="1"/>
</dbReference>
<dbReference type="PRINTS" id="PR00463">
    <property type="entry name" value="EP450I"/>
</dbReference>
<dbReference type="OrthoDB" id="1470350at2759"/>
<reference evidence="10 11" key="1">
    <citation type="journal article" date="2019" name="Sci. Rep.">
        <title>A multi-omics analysis of the grapevine pathogen Lasiodiplodia theobromae reveals that temperature affects the expression of virulence- and pathogenicity-related genes.</title>
        <authorList>
            <person name="Felix C."/>
            <person name="Meneses R."/>
            <person name="Goncalves M.F.M."/>
            <person name="Tilleman L."/>
            <person name="Duarte A.S."/>
            <person name="Jorrin-Novo J.V."/>
            <person name="Van de Peer Y."/>
            <person name="Deforce D."/>
            <person name="Van Nieuwerburgh F."/>
            <person name="Esteves A.C."/>
            <person name="Alves A."/>
        </authorList>
    </citation>
    <scope>NUCLEOTIDE SEQUENCE [LARGE SCALE GENOMIC DNA]</scope>
    <source>
        <strain evidence="10 11">LA-SOL3</strain>
    </source>
</reference>
<dbReference type="GO" id="GO:0016705">
    <property type="term" value="F:oxidoreductase activity, acting on paired donors, with incorporation or reduction of molecular oxygen"/>
    <property type="evidence" value="ECO:0007669"/>
    <property type="project" value="InterPro"/>
</dbReference>
<dbReference type="Pfam" id="PF00067">
    <property type="entry name" value="p450"/>
    <property type="match status" value="1"/>
</dbReference>
<dbReference type="GO" id="GO:0004497">
    <property type="term" value="F:monooxygenase activity"/>
    <property type="evidence" value="ECO:0007669"/>
    <property type="project" value="UniProtKB-KW"/>
</dbReference>
<protein>
    <submittedName>
        <fullName evidence="10">Cytochrome P450 monooxygenase rdc4</fullName>
    </submittedName>
</protein>
<organism evidence="10 11">
    <name type="scientific">Lasiodiplodia theobromae</name>
    <dbReference type="NCBI Taxonomy" id="45133"/>
    <lineage>
        <taxon>Eukaryota</taxon>
        <taxon>Fungi</taxon>
        <taxon>Dikarya</taxon>
        <taxon>Ascomycota</taxon>
        <taxon>Pezizomycotina</taxon>
        <taxon>Dothideomycetes</taxon>
        <taxon>Dothideomycetes incertae sedis</taxon>
        <taxon>Botryosphaeriales</taxon>
        <taxon>Botryosphaeriaceae</taxon>
        <taxon>Lasiodiplodia</taxon>
    </lineage>
</organism>
<gene>
    <name evidence="10" type="primary">rdc4_4</name>
    <name evidence="10" type="ORF">DBV05_g10669</name>
</gene>
<comment type="caution">
    <text evidence="10">The sequence shown here is derived from an EMBL/GenBank/DDBJ whole genome shotgun (WGS) entry which is preliminary data.</text>
</comment>
<keyword evidence="7 10" id="KW-0503">Monooxygenase</keyword>
<dbReference type="GO" id="GO:0005506">
    <property type="term" value="F:iron ion binding"/>
    <property type="evidence" value="ECO:0007669"/>
    <property type="project" value="InterPro"/>
</dbReference>
<dbReference type="InterPro" id="IPR050121">
    <property type="entry name" value="Cytochrome_P450_monoxygenase"/>
</dbReference>
<evidence type="ECO:0000256" key="3">
    <source>
        <dbReference type="ARBA" id="ARBA00022617"/>
    </source>
</evidence>
<feature type="binding site" description="axial binding residue" evidence="6">
    <location>
        <position position="461"/>
    </location>
    <ligand>
        <name>heme</name>
        <dbReference type="ChEBI" id="CHEBI:30413"/>
    </ligand>
    <ligandPart>
        <name>Fe</name>
        <dbReference type="ChEBI" id="CHEBI:18248"/>
    </ligandPart>
</feature>
<feature type="compositionally biased region" description="Polar residues" evidence="8">
    <location>
        <begin position="134"/>
        <end position="143"/>
    </location>
</feature>
<accession>A0A5N5CZ83</accession>
<keyword evidence="11" id="KW-1185">Reference proteome</keyword>
<keyword evidence="9" id="KW-0472">Membrane</keyword>
<dbReference type="InterPro" id="IPR001128">
    <property type="entry name" value="Cyt_P450"/>
</dbReference>
<dbReference type="PANTHER" id="PTHR24305:SF210">
    <property type="entry name" value="CYTOCHROME P450 MONOOXYGENASE ASQL-RELATED"/>
    <property type="match status" value="1"/>
</dbReference>
<evidence type="ECO:0000256" key="7">
    <source>
        <dbReference type="RuleBase" id="RU000461"/>
    </source>
</evidence>
<sequence>MYDTYDENTTRMEQSELFDPNLSVLTAKNVASGLLILLLVHWAGYLVHNLYLSPMAKYPGPILSSLTQVPYWYHCIRGDQIYWIHQLHQKYGPVVRVNPNELSYTDGRAWKDIFGHRVGGKPGNGKDTRWYSPPSATGGPTLQTEHDDAMHGRVRRIFANAFSHKALVEQEPLIRRYAKLLVSKTREIVKSSSSAVDLVLLYNCTTFDIMGDLTFGEPLHLLEDSQLSPWIKAVFSNVKSLDMARVAREYTWLGPIWRRLIPRSLAESQKLHVQNSKDRVTRRLARARDDDHKDIWSLILRDGGKLDEARMHSNSTFFMLAGTETTATSLSGLTYNLLRNPDKMRKLVDEIRGAFSDPKDMNLVNLQQLPYLHACIEEGLRMYPPAPIGTPRKVAADGAAICGKWVPGDTRVYVHHYAAYHSPSNFRNPDAFVPERWMGAPEYESDKRDVFEPFSYGPRNCLGKNLAYHEIRLILSMMLWTYDMELCDDSLTWSDQKVWTLWDKPPLFVRLTVRPDMPLIPGSGVSA</sequence>
<evidence type="ECO:0000313" key="10">
    <source>
        <dbReference type="EMBL" id="KAB2570661.1"/>
    </source>
</evidence>
<comment type="similarity">
    <text evidence="2 7">Belongs to the cytochrome P450 family.</text>
</comment>
<dbReference type="Proteomes" id="UP000325902">
    <property type="component" value="Unassembled WGS sequence"/>
</dbReference>
<dbReference type="CDD" id="cd11058">
    <property type="entry name" value="CYP60B-like"/>
    <property type="match status" value="1"/>
</dbReference>
<comment type="cofactor">
    <cofactor evidence="1 6">
        <name>heme</name>
        <dbReference type="ChEBI" id="CHEBI:30413"/>
    </cofactor>
</comment>
<dbReference type="InterPro" id="IPR036396">
    <property type="entry name" value="Cyt_P450_sf"/>
</dbReference>
<evidence type="ECO:0000256" key="5">
    <source>
        <dbReference type="ARBA" id="ARBA00023004"/>
    </source>
</evidence>
<keyword evidence="9" id="KW-1133">Transmembrane helix</keyword>
<dbReference type="PROSITE" id="PS00086">
    <property type="entry name" value="CYTOCHROME_P450"/>
    <property type="match status" value="1"/>
</dbReference>
<keyword evidence="4 6" id="KW-0479">Metal-binding</keyword>
<feature type="region of interest" description="Disordered" evidence="8">
    <location>
        <begin position="120"/>
        <end position="143"/>
    </location>
</feature>
<keyword evidence="9" id="KW-0812">Transmembrane</keyword>
<dbReference type="EMBL" id="VCHE01000127">
    <property type="protein sequence ID" value="KAB2570661.1"/>
    <property type="molecule type" value="Genomic_DNA"/>
</dbReference>